<dbReference type="InterPro" id="IPR006059">
    <property type="entry name" value="SBP"/>
</dbReference>
<dbReference type="Gene3D" id="3.40.190.10">
    <property type="entry name" value="Periplasmic binding protein-like II"/>
    <property type="match status" value="2"/>
</dbReference>
<name>A0A9W5W8N3_9BACL</name>
<dbReference type="PANTHER" id="PTHR43649:SF34">
    <property type="entry name" value="ABC TRANSPORTER PERIPLASMIC-BINDING PROTEIN YCJN-RELATED"/>
    <property type="match status" value="1"/>
</dbReference>
<dbReference type="EMBL" id="JFHU01000023">
    <property type="protein sequence ID" value="EXX91790.1"/>
    <property type="molecule type" value="Genomic_DNA"/>
</dbReference>
<dbReference type="SUPFAM" id="SSF53850">
    <property type="entry name" value="Periplasmic binding protein-like II"/>
    <property type="match status" value="1"/>
</dbReference>
<protein>
    <submittedName>
        <fullName evidence="4">ABC transporter substrate-binding protein</fullName>
    </submittedName>
</protein>
<evidence type="ECO:0000256" key="3">
    <source>
        <dbReference type="ARBA" id="ARBA00022729"/>
    </source>
</evidence>
<dbReference type="Pfam" id="PF01547">
    <property type="entry name" value="SBP_bac_1"/>
    <property type="match status" value="1"/>
</dbReference>
<dbReference type="AlphaFoldDB" id="A0A9W5W8N3"/>
<keyword evidence="5" id="KW-1185">Reference proteome</keyword>
<keyword evidence="3" id="KW-0732">Signal</keyword>
<evidence type="ECO:0000256" key="1">
    <source>
        <dbReference type="ARBA" id="ARBA00008520"/>
    </source>
</evidence>
<accession>A0A9W5W8N3</accession>
<reference evidence="4 5" key="1">
    <citation type="submission" date="2014-02" db="EMBL/GenBank/DDBJ databases">
        <title>Genome sequence of Paenibacillus darwinianus reveals adaptive mechanisms for survival in Antarctic soils.</title>
        <authorList>
            <person name="Dsouza M."/>
            <person name="Taylor M.W."/>
            <person name="Turner S.J."/>
            <person name="Aislabie J."/>
        </authorList>
    </citation>
    <scope>NUCLEOTIDE SEQUENCE [LARGE SCALE GENOMIC DNA]</scope>
    <source>
        <strain evidence="4 5">CE1</strain>
    </source>
</reference>
<dbReference type="Proteomes" id="UP000053750">
    <property type="component" value="Unassembled WGS sequence"/>
</dbReference>
<proteinExistence type="inferred from homology"/>
<comment type="caution">
    <text evidence="4">The sequence shown here is derived from an EMBL/GenBank/DDBJ whole genome shotgun (WGS) entry which is preliminary data.</text>
</comment>
<gene>
    <name evidence="4" type="ORF">BG53_08595</name>
</gene>
<organism evidence="4 5">
    <name type="scientific">Paenibacillus darwinianus</name>
    <dbReference type="NCBI Taxonomy" id="1380763"/>
    <lineage>
        <taxon>Bacteria</taxon>
        <taxon>Bacillati</taxon>
        <taxon>Bacillota</taxon>
        <taxon>Bacilli</taxon>
        <taxon>Bacillales</taxon>
        <taxon>Paenibacillaceae</taxon>
        <taxon>Paenibacillus</taxon>
    </lineage>
</organism>
<dbReference type="PANTHER" id="PTHR43649">
    <property type="entry name" value="ARABINOSE-BINDING PROTEIN-RELATED"/>
    <property type="match status" value="1"/>
</dbReference>
<evidence type="ECO:0000313" key="5">
    <source>
        <dbReference type="Proteomes" id="UP000053750"/>
    </source>
</evidence>
<evidence type="ECO:0000256" key="2">
    <source>
        <dbReference type="ARBA" id="ARBA00022448"/>
    </source>
</evidence>
<keyword evidence="2" id="KW-0813">Transport</keyword>
<comment type="similarity">
    <text evidence="1">Belongs to the bacterial solute-binding protein 1 family.</text>
</comment>
<dbReference type="InterPro" id="IPR050490">
    <property type="entry name" value="Bact_solute-bd_prot1"/>
</dbReference>
<sequence>MVLGSGFLRFSVFASLCLLVFIAGCQPRPQPEPEYNWRAFEGQRINVMLNQHPYSAAIVQKLRDFESLTGIQVNYIITPEDYYIDKLDLALNDRRGTPDVFMTGTYYIWEHASKRLMQSLDEMLADPALLIPGYDFRDFQPKVFDSMKWNLTPGDPVGTGYQWAVPIGFELNSLAYNKRIFEQYALKPPSTLSELMNGCEALSGSGIDGLSLRISDKWTSLSTSFITTYINFGAKDLVSENGKLRSAVNSDEAVRATELWVDLVHKCTSASSWQQNPWNEAGAALGSGKVAMLFDADINSYIQNVEGYSKEAGNIAWTPAPLSDLNQPVTSNLWAWGLGMNNASNNKKASWLFMQYFSSKPFIQWAAMNANVVHPARKSVLQDKDYLKLIGRADGFAQTLDSHLKNAAVLFTPQPAFFDTANEWARTLRKIVNGEYSSAREGLDELKPKIDTMLDQSG</sequence>
<evidence type="ECO:0000313" key="4">
    <source>
        <dbReference type="EMBL" id="EXX91790.1"/>
    </source>
</evidence>